<feature type="transmembrane region" description="Helical" evidence="8">
    <location>
        <begin position="170"/>
        <end position="188"/>
    </location>
</feature>
<protein>
    <submittedName>
        <fullName evidence="9">Potassium transporter TrkG</fullName>
    </submittedName>
</protein>
<feature type="transmembrane region" description="Helical" evidence="8">
    <location>
        <begin position="277"/>
        <end position="308"/>
    </location>
</feature>
<keyword evidence="10" id="KW-1185">Reference proteome</keyword>
<evidence type="ECO:0000256" key="7">
    <source>
        <dbReference type="ARBA" id="ARBA00023136"/>
    </source>
</evidence>
<evidence type="ECO:0000256" key="6">
    <source>
        <dbReference type="ARBA" id="ARBA00023065"/>
    </source>
</evidence>
<keyword evidence="3" id="KW-1003">Cell membrane</keyword>
<accession>A0ABZ2TQ50</accession>
<evidence type="ECO:0000313" key="9">
    <source>
        <dbReference type="EMBL" id="WYW55145.1"/>
    </source>
</evidence>
<evidence type="ECO:0000256" key="3">
    <source>
        <dbReference type="ARBA" id="ARBA00022475"/>
    </source>
</evidence>
<sequence length="450" mass="50219">MENKKYKKLSNWYRKLQISKSPQMNLVWGFFLYTLTGFILLSIPLFHKTDIAFLDNLFISTSAISTTGLVTVSIFDSYNFFGQFIIMGLIQIGGIGYMTLTTYYLIFTTKKITHWHSKLIGTEFTLPNTIQIKDFIKSVIIFTLVMEIIGAILFYFAFTNAGMDNLKAVWFSIFHSVSTFCTAGFGLFNNGFESYQDNTFINTIISILAISGSLGFIVITDLWYRISGKSKEISFTTKIIIYGFLFLLILGTLLIYSSESLSILGSSSTLMTSFFQAMSAMTTVGFNTIAIGEFSLPILLLITFLMYIGASPSGTAGGMKITTLTAMLAILKSRLFGQTKITFLNRLIPFERIYVATSTFMLYTSLIFLFSFLLSYFEKFSFESILFEVASALGTVGLSTGITGDLSNIGKILIIILMFIGRVGVLTFGFALLQQKNKGIKKIKLDDLAV</sequence>
<evidence type="ECO:0000256" key="8">
    <source>
        <dbReference type="SAM" id="Phobius"/>
    </source>
</evidence>
<evidence type="ECO:0000313" key="10">
    <source>
        <dbReference type="Proteomes" id="UP001491088"/>
    </source>
</evidence>
<evidence type="ECO:0000256" key="4">
    <source>
        <dbReference type="ARBA" id="ARBA00022692"/>
    </source>
</evidence>
<reference evidence="9 10" key="1">
    <citation type="submission" date="2024-03" db="EMBL/GenBank/DDBJ databases">
        <authorList>
            <person name="Cao K."/>
        </authorList>
    </citation>
    <scope>NUCLEOTIDE SEQUENCE [LARGE SCALE GENOMIC DNA]</scope>
    <source>
        <strain evidence="9 10">MCCC 1K00696</strain>
    </source>
</reference>
<dbReference type="EMBL" id="CP150496">
    <property type="protein sequence ID" value="WYW55145.1"/>
    <property type="molecule type" value="Genomic_DNA"/>
</dbReference>
<keyword evidence="6" id="KW-0406">Ion transport</keyword>
<dbReference type="PANTHER" id="PTHR32024">
    <property type="entry name" value="TRK SYSTEM POTASSIUM UPTAKE PROTEIN TRKG-RELATED"/>
    <property type="match status" value="1"/>
</dbReference>
<dbReference type="PANTHER" id="PTHR32024:SF1">
    <property type="entry name" value="KTR SYSTEM POTASSIUM UPTAKE PROTEIN B"/>
    <property type="match status" value="1"/>
</dbReference>
<organism evidence="9 10">
    <name type="scientific">Polaribacter marinaquae</name>
    <dbReference type="NCBI Taxonomy" id="1642819"/>
    <lineage>
        <taxon>Bacteria</taxon>
        <taxon>Pseudomonadati</taxon>
        <taxon>Bacteroidota</taxon>
        <taxon>Flavobacteriia</taxon>
        <taxon>Flavobacteriales</taxon>
        <taxon>Flavobacteriaceae</taxon>
    </lineage>
</organism>
<feature type="transmembrane region" description="Helical" evidence="8">
    <location>
        <begin position="139"/>
        <end position="158"/>
    </location>
</feature>
<evidence type="ECO:0000256" key="1">
    <source>
        <dbReference type="ARBA" id="ARBA00004651"/>
    </source>
</evidence>
<evidence type="ECO:0000256" key="2">
    <source>
        <dbReference type="ARBA" id="ARBA00022448"/>
    </source>
</evidence>
<feature type="transmembrane region" description="Helical" evidence="8">
    <location>
        <begin position="353"/>
        <end position="377"/>
    </location>
</feature>
<comment type="subcellular location">
    <subcellularLocation>
        <location evidence="1">Cell membrane</location>
        <topology evidence="1">Multi-pass membrane protein</topology>
    </subcellularLocation>
</comment>
<gene>
    <name evidence="9" type="ORF">WG950_11470</name>
</gene>
<keyword evidence="7 8" id="KW-0472">Membrane</keyword>
<feature type="transmembrane region" description="Helical" evidence="8">
    <location>
        <begin position="412"/>
        <end position="433"/>
    </location>
</feature>
<name>A0ABZ2TQ50_9FLAO</name>
<keyword evidence="2" id="KW-0813">Transport</keyword>
<evidence type="ECO:0000256" key="5">
    <source>
        <dbReference type="ARBA" id="ARBA00022989"/>
    </source>
</evidence>
<feature type="transmembrane region" description="Helical" evidence="8">
    <location>
        <begin position="26"/>
        <end position="46"/>
    </location>
</feature>
<dbReference type="RefSeq" id="WP_340932496.1">
    <property type="nucleotide sequence ID" value="NZ_CP150496.1"/>
</dbReference>
<feature type="transmembrane region" description="Helical" evidence="8">
    <location>
        <begin position="53"/>
        <end position="75"/>
    </location>
</feature>
<dbReference type="InterPro" id="IPR003445">
    <property type="entry name" value="Cat_transpt"/>
</dbReference>
<keyword evidence="5 8" id="KW-1133">Transmembrane helix</keyword>
<feature type="transmembrane region" description="Helical" evidence="8">
    <location>
        <begin position="239"/>
        <end position="256"/>
    </location>
</feature>
<keyword evidence="4 8" id="KW-0812">Transmembrane</keyword>
<feature type="transmembrane region" description="Helical" evidence="8">
    <location>
        <begin position="200"/>
        <end position="219"/>
    </location>
</feature>
<proteinExistence type="predicted"/>
<dbReference type="Pfam" id="PF02386">
    <property type="entry name" value="TrkH"/>
    <property type="match status" value="1"/>
</dbReference>
<feature type="transmembrane region" description="Helical" evidence="8">
    <location>
        <begin position="81"/>
        <end position="106"/>
    </location>
</feature>
<dbReference type="Proteomes" id="UP001491088">
    <property type="component" value="Chromosome"/>
</dbReference>